<dbReference type="PROSITE" id="PS00409">
    <property type="entry name" value="PROKAR_NTER_METHYL"/>
    <property type="match status" value="1"/>
</dbReference>
<evidence type="ECO:0000256" key="1">
    <source>
        <dbReference type="SAM" id="Phobius"/>
    </source>
</evidence>
<dbReference type="Proteomes" id="UP000245488">
    <property type="component" value="Chromosome"/>
</dbReference>
<gene>
    <name evidence="2" type="ORF">CPT75_12220</name>
</gene>
<keyword evidence="3" id="KW-1185">Reference proteome</keyword>
<proteinExistence type="predicted"/>
<sequence>MHKNPYIKNKNKCINDKGVSLVELIIIIAIMAVLSTGLISMIGILNGRAARECAQDTLSALSKVRVLTLSKSTGAPESGKASDADVYLEIKPDGGGRILIMQVNKNKEGEKIVDQISVSAPNVDIKAVVGGSEINLTGTDIIIAYDRATGAFLKYSDAGYMTQLTFDQGKSYTINMTPATGKATME</sequence>
<dbReference type="InterPro" id="IPR012902">
    <property type="entry name" value="N_methyl_site"/>
</dbReference>
<comment type="caution">
    <text evidence="2">The sequence shown here is derived from an EMBL/GenBank/DDBJ whole genome shotgun (WGS) entry which is preliminary data.</text>
</comment>
<protein>
    <recommendedName>
        <fullName evidence="4">Prepilin-type N-terminal cleavage/methylation domain-containing protein</fullName>
    </recommendedName>
</protein>
<evidence type="ECO:0008006" key="4">
    <source>
        <dbReference type="Google" id="ProtNLM"/>
    </source>
</evidence>
<dbReference type="Pfam" id="PF07963">
    <property type="entry name" value="N_methyl"/>
    <property type="match status" value="1"/>
</dbReference>
<name>A0A317G2T1_BUTFI</name>
<keyword evidence="1" id="KW-0812">Transmembrane</keyword>
<keyword evidence="1" id="KW-0472">Membrane</keyword>
<dbReference type="EMBL" id="NXNG01000001">
    <property type="protein sequence ID" value="PWT27807.1"/>
    <property type="molecule type" value="Genomic_DNA"/>
</dbReference>
<organism evidence="2 3">
    <name type="scientific">Butyrivibrio fibrisolvens</name>
    <dbReference type="NCBI Taxonomy" id="831"/>
    <lineage>
        <taxon>Bacteria</taxon>
        <taxon>Bacillati</taxon>
        <taxon>Bacillota</taxon>
        <taxon>Clostridia</taxon>
        <taxon>Lachnospirales</taxon>
        <taxon>Lachnospiraceae</taxon>
        <taxon>Butyrivibrio</taxon>
    </lineage>
</organism>
<dbReference type="AlphaFoldDB" id="A0A317G2T1"/>
<feature type="transmembrane region" description="Helical" evidence="1">
    <location>
        <begin position="21"/>
        <end position="45"/>
    </location>
</feature>
<evidence type="ECO:0000313" key="3">
    <source>
        <dbReference type="Proteomes" id="UP000245488"/>
    </source>
</evidence>
<evidence type="ECO:0000313" key="2">
    <source>
        <dbReference type="EMBL" id="PWT27807.1"/>
    </source>
</evidence>
<keyword evidence="1" id="KW-1133">Transmembrane helix</keyword>
<accession>A0A317G2T1</accession>
<dbReference type="RefSeq" id="WP_110073152.1">
    <property type="nucleotide sequence ID" value="NZ_CM009896.1"/>
</dbReference>
<reference evidence="2 3" key="1">
    <citation type="submission" date="2017-09" db="EMBL/GenBank/DDBJ databases">
        <title>High-quality draft genome sequence of Butyrivibrio fibrisolvens INBov1, isolated from cow rumen.</title>
        <authorList>
            <person name="Rodriguez Hernaez J."/>
            <person name="Rivarola M."/>
            <person name="Paniego N."/>
            <person name="Cravero S."/>
            <person name="Ceron Cucchi M."/>
            <person name="Martinez M.C."/>
        </authorList>
    </citation>
    <scope>NUCLEOTIDE SEQUENCE [LARGE SCALE GENOMIC DNA]</scope>
    <source>
        <strain evidence="2 3">INBov1</strain>
    </source>
</reference>